<evidence type="ECO:0000259" key="9">
    <source>
        <dbReference type="PROSITE" id="PS51449"/>
    </source>
</evidence>
<dbReference type="EMBL" id="JBHPBY010000193">
    <property type="protein sequence ID" value="MFC1851484.1"/>
    <property type="molecule type" value="Genomic_DNA"/>
</dbReference>
<sequence>MSLNFRYYIRLLYEGQALGYASVLENSCDKFYFYCMKTKSYQKDSVGFYSLGCAKNLTDSEIMLGILVKEGFQIVDPVEGCEIIIVNTCAFIDDAKEESIEAVLEAVNLKNQDKCRFIIVSGCLSQRYAQQLYELIPEVDRIVGLDQIEQLGWICRNLPRRSCPKIDPPVKKYPIREFPKVHLTPGHYAYLKIADGCRNKCNYCVIPQVRGPLRSREQDDILEEANFLNELKVKELNIIAQDISSYGVDFDNGPTLIDLLRELITFSSFKWIRLLYIYPYHFDDELLEIMSSEAKVIPYLDLPIQHIDDAILKRMGRQGDSHYIYELIEKIRKKIPEISLRTTIIVGYPGETEKQFNKLIHFIKDIEFDHLGVFQYSRESGTPAAKMKYQVSKKVKEQREKDILKIQAEISKKRLRRFKGRKVDVIVEDQVQTPDDEVYFAARAPFQAPEVDGAIFIRGDSETVKYGDFRKVEISKAGTYDLFGRWCPE</sequence>
<evidence type="ECO:0000256" key="5">
    <source>
        <dbReference type="ARBA" id="ARBA00022723"/>
    </source>
</evidence>
<dbReference type="NCBIfam" id="TIGR01125">
    <property type="entry name" value="30S ribosomal protein S12 methylthiotransferase RimO"/>
    <property type="match status" value="1"/>
</dbReference>
<dbReference type="GO" id="GO:0103039">
    <property type="term" value="F:protein methylthiotransferase activity"/>
    <property type="evidence" value="ECO:0007669"/>
    <property type="project" value="UniProtKB-EC"/>
</dbReference>
<comment type="subcellular location">
    <subcellularLocation>
        <location evidence="8">Cytoplasm</location>
    </subcellularLocation>
</comment>
<keyword evidence="3 8" id="KW-0808">Transferase</keyword>
<dbReference type="InterPro" id="IPR005839">
    <property type="entry name" value="Methylthiotransferase"/>
</dbReference>
<keyword evidence="12" id="KW-1185">Reference proteome</keyword>
<feature type="binding site" evidence="8">
    <location>
        <position position="204"/>
    </location>
    <ligand>
        <name>[4Fe-4S] cluster</name>
        <dbReference type="ChEBI" id="CHEBI:49883"/>
        <label>2</label>
        <note>4Fe-4S-S-AdoMet</note>
    </ligand>
</feature>
<dbReference type="InterPro" id="IPR002792">
    <property type="entry name" value="TRAM_dom"/>
</dbReference>
<dbReference type="PROSITE" id="PS51918">
    <property type="entry name" value="RADICAL_SAM"/>
    <property type="match status" value="1"/>
</dbReference>
<comment type="caution">
    <text evidence="11">The sequence shown here is derived from an EMBL/GenBank/DDBJ whole genome shotgun (WGS) entry which is preliminary data.</text>
</comment>
<comment type="function">
    <text evidence="8">Catalyzes the methylthiolation of an aspartic acid residue of ribosomal protein uS12.</text>
</comment>
<feature type="domain" description="MTTase N-terminal" evidence="9">
    <location>
        <begin position="44"/>
        <end position="160"/>
    </location>
</feature>
<feature type="binding site" evidence="8">
    <location>
        <position position="201"/>
    </location>
    <ligand>
        <name>[4Fe-4S] cluster</name>
        <dbReference type="ChEBI" id="CHEBI:49883"/>
        <label>2</label>
        <note>4Fe-4S-S-AdoMet</note>
    </ligand>
</feature>
<dbReference type="SFLD" id="SFLDG01082">
    <property type="entry name" value="B12-binding_domain_containing"/>
    <property type="match status" value="1"/>
</dbReference>
<dbReference type="InterPro" id="IPR007197">
    <property type="entry name" value="rSAM"/>
</dbReference>
<organism evidence="11 12">
    <name type="scientific">candidate division CSSED10-310 bacterium</name>
    <dbReference type="NCBI Taxonomy" id="2855610"/>
    <lineage>
        <taxon>Bacteria</taxon>
        <taxon>Bacteria division CSSED10-310</taxon>
    </lineage>
</organism>
<feature type="binding site" evidence="8">
    <location>
        <position position="123"/>
    </location>
    <ligand>
        <name>[4Fe-4S] cluster</name>
        <dbReference type="ChEBI" id="CHEBI:49883"/>
        <label>1</label>
    </ligand>
</feature>
<dbReference type="InterPro" id="IPR038135">
    <property type="entry name" value="Methylthiotransferase_N_sf"/>
</dbReference>
<dbReference type="InterPro" id="IPR012340">
    <property type="entry name" value="NA-bd_OB-fold"/>
</dbReference>
<comment type="similarity">
    <text evidence="8">Belongs to the methylthiotransferase family. RimO subfamily.</text>
</comment>
<keyword evidence="7 8" id="KW-0411">Iron-sulfur</keyword>
<dbReference type="Proteomes" id="UP001594351">
    <property type="component" value="Unassembled WGS sequence"/>
</dbReference>
<evidence type="ECO:0000256" key="4">
    <source>
        <dbReference type="ARBA" id="ARBA00022691"/>
    </source>
</evidence>
<dbReference type="SFLD" id="SFLDF00274">
    <property type="entry name" value="ribosomal_protein_S12_methylth"/>
    <property type="match status" value="1"/>
</dbReference>
<dbReference type="PANTHER" id="PTHR43837">
    <property type="entry name" value="RIBOSOMAL PROTEIN S12 METHYLTHIOTRANSFERASE RIMO"/>
    <property type="match status" value="1"/>
</dbReference>
<evidence type="ECO:0000256" key="7">
    <source>
        <dbReference type="ARBA" id="ARBA00023014"/>
    </source>
</evidence>
<dbReference type="InterPro" id="IPR020612">
    <property type="entry name" value="Methylthiotransferase_CS"/>
</dbReference>
<dbReference type="SFLD" id="SFLDS00029">
    <property type="entry name" value="Radical_SAM"/>
    <property type="match status" value="1"/>
</dbReference>
<evidence type="ECO:0000259" key="10">
    <source>
        <dbReference type="PROSITE" id="PS51918"/>
    </source>
</evidence>
<dbReference type="Gene3D" id="3.40.50.12160">
    <property type="entry name" value="Methylthiotransferase, N-terminal domain"/>
    <property type="match status" value="1"/>
</dbReference>
<accession>A0ABV6YZ63</accession>
<comment type="catalytic activity">
    <reaction evidence="8">
        <text>L-aspartate(89)-[ribosomal protein uS12]-hydrogen + (sulfur carrier)-SH + AH2 + 2 S-adenosyl-L-methionine = 3-methylsulfanyl-L-aspartate(89)-[ribosomal protein uS12]-hydrogen + (sulfur carrier)-H + 5'-deoxyadenosine + L-methionine + A + S-adenosyl-L-homocysteine + 2 H(+)</text>
        <dbReference type="Rhea" id="RHEA:37087"/>
        <dbReference type="Rhea" id="RHEA-COMP:10460"/>
        <dbReference type="Rhea" id="RHEA-COMP:10461"/>
        <dbReference type="Rhea" id="RHEA-COMP:14737"/>
        <dbReference type="Rhea" id="RHEA-COMP:14739"/>
        <dbReference type="ChEBI" id="CHEBI:13193"/>
        <dbReference type="ChEBI" id="CHEBI:15378"/>
        <dbReference type="ChEBI" id="CHEBI:17319"/>
        <dbReference type="ChEBI" id="CHEBI:17499"/>
        <dbReference type="ChEBI" id="CHEBI:29917"/>
        <dbReference type="ChEBI" id="CHEBI:29961"/>
        <dbReference type="ChEBI" id="CHEBI:57844"/>
        <dbReference type="ChEBI" id="CHEBI:57856"/>
        <dbReference type="ChEBI" id="CHEBI:59789"/>
        <dbReference type="ChEBI" id="CHEBI:64428"/>
        <dbReference type="ChEBI" id="CHEBI:73599"/>
        <dbReference type="EC" id="2.8.4.4"/>
    </reaction>
</comment>
<dbReference type="CDD" id="cd01335">
    <property type="entry name" value="Radical_SAM"/>
    <property type="match status" value="1"/>
</dbReference>
<dbReference type="NCBIfam" id="TIGR00089">
    <property type="entry name" value="MiaB/RimO family radical SAM methylthiotransferase"/>
    <property type="match status" value="1"/>
</dbReference>
<dbReference type="Gene3D" id="3.80.30.20">
    <property type="entry name" value="tm_1862 like domain"/>
    <property type="match status" value="1"/>
</dbReference>
<dbReference type="HAMAP" id="MF_01865">
    <property type="entry name" value="MTTase_RimO"/>
    <property type="match status" value="1"/>
</dbReference>
<dbReference type="Pfam" id="PF04055">
    <property type="entry name" value="Radical_SAM"/>
    <property type="match status" value="1"/>
</dbReference>
<keyword evidence="6 8" id="KW-0408">Iron</keyword>
<name>A0ABV6YZ63_UNCC1</name>
<dbReference type="GO" id="GO:0005840">
    <property type="term" value="C:ribosome"/>
    <property type="evidence" value="ECO:0007669"/>
    <property type="project" value="UniProtKB-KW"/>
</dbReference>
<feature type="binding site" evidence="8">
    <location>
        <position position="53"/>
    </location>
    <ligand>
        <name>[4Fe-4S] cluster</name>
        <dbReference type="ChEBI" id="CHEBI:49883"/>
        <label>1</label>
    </ligand>
</feature>
<keyword evidence="1 8" id="KW-0004">4Fe-4S</keyword>
<evidence type="ECO:0000256" key="3">
    <source>
        <dbReference type="ARBA" id="ARBA00022679"/>
    </source>
</evidence>
<keyword evidence="2 8" id="KW-0963">Cytoplasm</keyword>
<evidence type="ECO:0000313" key="11">
    <source>
        <dbReference type="EMBL" id="MFC1851484.1"/>
    </source>
</evidence>
<dbReference type="InterPro" id="IPR023404">
    <property type="entry name" value="rSAM_horseshoe"/>
</dbReference>
<dbReference type="InterPro" id="IPR006638">
    <property type="entry name" value="Elp3/MiaA/NifB-like_rSAM"/>
</dbReference>
<proteinExistence type="inferred from homology"/>
<dbReference type="SUPFAM" id="SSF102114">
    <property type="entry name" value="Radical SAM enzymes"/>
    <property type="match status" value="1"/>
</dbReference>
<protein>
    <recommendedName>
        <fullName evidence="8">Ribosomal protein uS12 methylthiotransferase RimO</fullName>
        <shortName evidence="8">uS12 MTTase</shortName>
        <shortName evidence="8">uS12 methylthiotransferase</shortName>
        <ecNumber evidence="8">2.8.4.4</ecNumber>
    </recommendedName>
    <alternativeName>
        <fullName evidence="8">Ribosomal protein uS12 (aspartate-C(3))-methylthiotransferase</fullName>
    </alternativeName>
    <alternativeName>
        <fullName evidence="8">Ribosome maturation factor RimO</fullName>
    </alternativeName>
</protein>
<keyword evidence="5 8" id="KW-0479">Metal-binding</keyword>
<evidence type="ECO:0000256" key="2">
    <source>
        <dbReference type="ARBA" id="ARBA00022490"/>
    </source>
</evidence>
<dbReference type="Gene3D" id="2.40.50.140">
    <property type="entry name" value="Nucleic acid-binding proteins"/>
    <property type="match status" value="1"/>
</dbReference>
<dbReference type="Pfam" id="PF00919">
    <property type="entry name" value="UPF0004"/>
    <property type="match status" value="1"/>
</dbReference>
<dbReference type="SMART" id="SM00729">
    <property type="entry name" value="Elp3"/>
    <property type="match status" value="1"/>
</dbReference>
<dbReference type="Pfam" id="PF18693">
    <property type="entry name" value="TRAM_2"/>
    <property type="match status" value="1"/>
</dbReference>
<feature type="binding site" evidence="8">
    <location>
        <position position="89"/>
    </location>
    <ligand>
        <name>[4Fe-4S] cluster</name>
        <dbReference type="ChEBI" id="CHEBI:49883"/>
        <label>1</label>
    </ligand>
</feature>
<dbReference type="PANTHER" id="PTHR43837:SF1">
    <property type="entry name" value="RIBOSOMAL PROTEIN US12 METHYLTHIOTRANSFERASE RIMO"/>
    <property type="match status" value="1"/>
</dbReference>
<keyword evidence="11" id="KW-0687">Ribonucleoprotein</keyword>
<keyword evidence="4 8" id="KW-0949">S-adenosyl-L-methionine</keyword>
<dbReference type="InterPro" id="IPR013848">
    <property type="entry name" value="Methylthiotransferase_N"/>
</dbReference>
<gene>
    <name evidence="8 11" type="primary">rimO</name>
    <name evidence="11" type="ORF">ACFL27_14910</name>
</gene>
<feature type="binding site" evidence="8">
    <location>
        <position position="197"/>
    </location>
    <ligand>
        <name>[4Fe-4S] cluster</name>
        <dbReference type="ChEBI" id="CHEBI:49883"/>
        <label>2</label>
        <note>4Fe-4S-S-AdoMet</note>
    </ligand>
</feature>
<dbReference type="InterPro" id="IPR058240">
    <property type="entry name" value="rSAM_sf"/>
</dbReference>
<reference evidence="11 12" key="1">
    <citation type="submission" date="2024-09" db="EMBL/GenBank/DDBJ databases">
        <title>Laminarin stimulates single cell rates of sulfate reduction while oxygen inhibits transcriptomic activity in coastal marine sediment.</title>
        <authorList>
            <person name="Lindsay M."/>
            <person name="Orcutt B."/>
            <person name="Emerson D."/>
            <person name="Stepanauskas R."/>
            <person name="D'Angelo T."/>
        </authorList>
    </citation>
    <scope>NUCLEOTIDE SEQUENCE [LARGE SCALE GENOMIC DNA]</scope>
    <source>
        <strain evidence="11">SAG AM-311-K15</strain>
    </source>
</reference>
<evidence type="ECO:0000313" key="12">
    <source>
        <dbReference type="Proteomes" id="UP001594351"/>
    </source>
</evidence>
<dbReference type="PROSITE" id="PS51449">
    <property type="entry name" value="MTTASE_N"/>
    <property type="match status" value="1"/>
</dbReference>
<dbReference type="InterPro" id="IPR005840">
    <property type="entry name" value="Ribosomal_uS12_MeSTrfase_RimO"/>
</dbReference>
<feature type="domain" description="Radical SAM core" evidence="10">
    <location>
        <begin position="183"/>
        <end position="413"/>
    </location>
</feature>
<evidence type="ECO:0000256" key="6">
    <source>
        <dbReference type="ARBA" id="ARBA00023004"/>
    </source>
</evidence>
<evidence type="ECO:0000256" key="1">
    <source>
        <dbReference type="ARBA" id="ARBA00022485"/>
    </source>
</evidence>
<evidence type="ECO:0000256" key="8">
    <source>
        <dbReference type="HAMAP-Rule" id="MF_01865"/>
    </source>
</evidence>
<dbReference type="PROSITE" id="PS01278">
    <property type="entry name" value="MTTASE_RADICAL"/>
    <property type="match status" value="1"/>
</dbReference>
<comment type="cofactor">
    <cofactor evidence="8">
        <name>[4Fe-4S] cluster</name>
        <dbReference type="ChEBI" id="CHEBI:49883"/>
    </cofactor>
    <text evidence="8">Binds 2 [4Fe-4S] clusters. One cluster is coordinated with 3 cysteines and an exchangeable S-adenosyl-L-methionine.</text>
</comment>
<dbReference type="SFLD" id="SFLDG01061">
    <property type="entry name" value="methylthiotransferase"/>
    <property type="match status" value="1"/>
</dbReference>
<keyword evidence="11" id="KW-0689">Ribosomal protein</keyword>
<dbReference type="EC" id="2.8.4.4" evidence="8"/>